<proteinExistence type="predicted"/>
<protein>
    <submittedName>
        <fullName evidence="1">Uncharacterized protein</fullName>
    </submittedName>
</protein>
<dbReference type="RefSeq" id="WP_111876437.1">
    <property type="nucleotide sequence ID" value="NZ_CBCSGC010000010.1"/>
</dbReference>
<reference evidence="1 2" key="1">
    <citation type="submission" date="2018-06" db="EMBL/GenBank/DDBJ databases">
        <title>Genomic Encyclopedia of Archaeal and Bacterial Type Strains, Phase II (KMG-II): from individual species to whole genera.</title>
        <authorList>
            <person name="Goeker M."/>
        </authorList>
    </citation>
    <scope>NUCLEOTIDE SEQUENCE [LARGE SCALE GENOMIC DNA]</scope>
    <source>
        <strain evidence="1 2">CFPB 3232</strain>
    </source>
</reference>
<comment type="caution">
    <text evidence="1">The sequence shown here is derived from an EMBL/GenBank/DDBJ whole genome shotgun (WGS) entry which is preliminary data.</text>
</comment>
<dbReference type="EMBL" id="QLTA01000008">
    <property type="protein sequence ID" value="RAR85021.1"/>
    <property type="molecule type" value="Genomic_DNA"/>
</dbReference>
<dbReference type="AlphaFoldDB" id="A0A328ZGB0"/>
<sequence length="172" mass="19204">MKTSNETKKNPGANGNLIWRTMEKLRENRQSITRKVLGELTGLPYTIVDDHTSRWIDNGRLRRISDGVYELPEAVGEPRSISVTVLPNGTHVVEMGDEELRGTVEEMDTLGRLLQGGAMRYVALGNQHQVGAVVTEAYVRNRQLSDRISDLERALRAAQAVRKQQGGDHVQS</sequence>
<dbReference type="Proteomes" id="UP000248856">
    <property type="component" value="Unassembled WGS sequence"/>
</dbReference>
<gene>
    <name evidence="1" type="ORF">AX018_1008114</name>
</gene>
<accession>A0A328ZGB0</accession>
<name>A0A328ZGB0_9BURK</name>
<evidence type="ECO:0000313" key="2">
    <source>
        <dbReference type="Proteomes" id="UP000248856"/>
    </source>
</evidence>
<dbReference type="OrthoDB" id="6686991at2"/>
<evidence type="ECO:0000313" key="1">
    <source>
        <dbReference type="EMBL" id="RAR85021.1"/>
    </source>
</evidence>
<keyword evidence="2" id="KW-1185">Reference proteome</keyword>
<organism evidence="1 2">
    <name type="scientific">Paracidovorax anthurii</name>
    <dbReference type="NCBI Taxonomy" id="78229"/>
    <lineage>
        <taxon>Bacteria</taxon>
        <taxon>Pseudomonadati</taxon>
        <taxon>Pseudomonadota</taxon>
        <taxon>Betaproteobacteria</taxon>
        <taxon>Burkholderiales</taxon>
        <taxon>Comamonadaceae</taxon>
        <taxon>Paracidovorax</taxon>
    </lineage>
</organism>